<dbReference type="EMBL" id="KI669574">
    <property type="protein sequence ID" value="ETN13853.1"/>
    <property type="molecule type" value="Genomic_DNA"/>
</dbReference>
<gene>
    <name evidence="1" type="ORF">PPTG_08550</name>
</gene>
<name>W2QL48_PHYN3</name>
<dbReference type="VEuPathDB" id="FungiDB:PPTG_08550"/>
<evidence type="ECO:0000313" key="2">
    <source>
        <dbReference type="Proteomes" id="UP000018817"/>
    </source>
</evidence>
<accession>W2QL48</accession>
<dbReference type="RefSeq" id="XP_008900913.1">
    <property type="nucleotide sequence ID" value="XM_008902665.1"/>
</dbReference>
<reference evidence="2" key="1">
    <citation type="submission" date="2011-12" db="EMBL/GenBank/DDBJ databases">
        <authorList>
            <consortium name="The Broad Institute Genome Sequencing Platform"/>
            <person name="Russ C."/>
            <person name="Tyler B."/>
            <person name="Panabieres F."/>
            <person name="Shan W."/>
            <person name="Tripathy S."/>
            <person name="Grunwald N."/>
            <person name="Machado M."/>
            <person name="Young S.K."/>
            <person name="Zeng Q."/>
            <person name="Gargeya S."/>
            <person name="Fitzgerald M."/>
            <person name="Haas B."/>
            <person name="Abouelleil A."/>
            <person name="Alvarado L."/>
            <person name="Arachchi H.M."/>
            <person name="Berlin A."/>
            <person name="Chapman S.B."/>
            <person name="Gearin G."/>
            <person name="Goldberg J."/>
            <person name="Griggs A."/>
            <person name="Gujja S."/>
            <person name="Hansen M."/>
            <person name="Heiman D."/>
            <person name="Howarth C."/>
            <person name="Larimer J."/>
            <person name="Lui A."/>
            <person name="MacDonald P.J.P."/>
            <person name="McCowen C."/>
            <person name="Montmayeur A."/>
            <person name="Murphy C."/>
            <person name="Neiman D."/>
            <person name="Pearson M."/>
            <person name="Priest M."/>
            <person name="Roberts A."/>
            <person name="Saif S."/>
            <person name="Shea T."/>
            <person name="Sisk P."/>
            <person name="Stolte C."/>
            <person name="Sykes S."/>
            <person name="Wortman J."/>
            <person name="Nusbaum C."/>
            <person name="Birren B."/>
        </authorList>
    </citation>
    <scope>NUCLEOTIDE SEQUENCE [LARGE SCALE GENOMIC DNA]</scope>
    <source>
        <strain evidence="2">INRA-310</strain>
    </source>
</reference>
<dbReference type="Proteomes" id="UP000018817">
    <property type="component" value="Unassembled WGS sequence"/>
</dbReference>
<dbReference type="AlphaFoldDB" id="W2QL48"/>
<reference evidence="1 2" key="2">
    <citation type="submission" date="2013-11" db="EMBL/GenBank/DDBJ databases">
        <title>The Genome Sequence of Phytophthora parasitica INRA-310.</title>
        <authorList>
            <consortium name="The Broad Institute Genomics Platform"/>
            <person name="Russ C."/>
            <person name="Tyler B."/>
            <person name="Panabieres F."/>
            <person name="Shan W."/>
            <person name="Tripathy S."/>
            <person name="Grunwald N."/>
            <person name="Machado M."/>
            <person name="Johnson C.S."/>
            <person name="Arredondo F."/>
            <person name="Hong C."/>
            <person name="Coffey M."/>
            <person name="Young S.K."/>
            <person name="Zeng Q."/>
            <person name="Gargeya S."/>
            <person name="Fitzgerald M."/>
            <person name="Abouelleil A."/>
            <person name="Alvarado L."/>
            <person name="Chapman S.B."/>
            <person name="Gainer-Dewar J."/>
            <person name="Goldberg J."/>
            <person name="Griggs A."/>
            <person name="Gujja S."/>
            <person name="Hansen M."/>
            <person name="Howarth C."/>
            <person name="Imamovic A."/>
            <person name="Ireland A."/>
            <person name="Larimer J."/>
            <person name="McCowan C."/>
            <person name="Murphy C."/>
            <person name="Pearson M."/>
            <person name="Poon T.W."/>
            <person name="Priest M."/>
            <person name="Roberts A."/>
            <person name="Saif S."/>
            <person name="Shea T."/>
            <person name="Sykes S."/>
            <person name="Wortman J."/>
            <person name="Nusbaum C."/>
            <person name="Birren B."/>
        </authorList>
    </citation>
    <scope>NUCLEOTIDE SEQUENCE [LARGE SCALE GENOMIC DNA]</scope>
    <source>
        <strain evidence="1 2">INRA-310</strain>
    </source>
</reference>
<sequence>MFGSMPAPDVELFLDASNEGLARLIPVMDQFIQLKFDNDELASINQADSEFSINVREHLCMALAIWVWGPMRDNKVSGSLIRIKYWSDNKAVVSWCNHLHSNNAFSQEINRTEGMQETLHQVFEQLQTQSLAAISKSKYNSTWSQWS</sequence>
<proteinExistence type="predicted"/>
<dbReference type="GeneID" id="20178342"/>
<dbReference type="STRING" id="761204.W2QL48"/>
<organism evidence="1 2">
    <name type="scientific">Phytophthora nicotianae (strain INRA-310)</name>
    <name type="common">Phytophthora parasitica</name>
    <dbReference type="NCBI Taxonomy" id="761204"/>
    <lineage>
        <taxon>Eukaryota</taxon>
        <taxon>Sar</taxon>
        <taxon>Stramenopiles</taxon>
        <taxon>Oomycota</taxon>
        <taxon>Peronosporomycetes</taxon>
        <taxon>Peronosporales</taxon>
        <taxon>Peronosporaceae</taxon>
        <taxon>Phytophthora</taxon>
    </lineage>
</organism>
<evidence type="ECO:0000313" key="1">
    <source>
        <dbReference type="EMBL" id="ETN13853.1"/>
    </source>
</evidence>
<protein>
    <submittedName>
        <fullName evidence="1">Uncharacterized protein</fullName>
    </submittedName>
</protein>